<keyword evidence="5" id="KW-0539">Nucleus</keyword>
<dbReference type="PROSITE" id="PS50064">
    <property type="entry name" value="ZF_PARP_2"/>
    <property type="match status" value="1"/>
</dbReference>
<dbReference type="SMART" id="SM01336">
    <property type="entry name" value="zf-PARP"/>
    <property type="match status" value="1"/>
</dbReference>
<accession>A0A9W7EVI0</accession>
<keyword evidence="4" id="KW-0862">Zinc</keyword>
<comment type="subcellular location">
    <subcellularLocation>
        <location evidence="1">Nucleus</location>
    </subcellularLocation>
</comment>
<feature type="domain" description="PARP-type" evidence="7">
    <location>
        <begin position="6"/>
        <end position="92"/>
    </location>
</feature>
<name>A0A9W7EVI0_9STRA</name>
<evidence type="ECO:0000256" key="3">
    <source>
        <dbReference type="ARBA" id="ARBA00022771"/>
    </source>
</evidence>
<organism evidence="8 9">
    <name type="scientific">Triparma verrucosa</name>
    <dbReference type="NCBI Taxonomy" id="1606542"/>
    <lineage>
        <taxon>Eukaryota</taxon>
        <taxon>Sar</taxon>
        <taxon>Stramenopiles</taxon>
        <taxon>Ochrophyta</taxon>
        <taxon>Bolidophyceae</taxon>
        <taxon>Parmales</taxon>
        <taxon>Triparmaceae</taxon>
        <taxon>Triparma</taxon>
    </lineage>
</organism>
<proteinExistence type="predicted"/>
<feature type="region of interest" description="Disordered" evidence="6">
    <location>
        <begin position="88"/>
        <end position="195"/>
    </location>
</feature>
<dbReference type="InterPro" id="IPR036957">
    <property type="entry name" value="Znf_PARP_sf"/>
</dbReference>
<dbReference type="Proteomes" id="UP001165160">
    <property type="component" value="Unassembled WGS sequence"/>
</dbReference>
<keyword evidence="2" id="KW-0479">Metal-binding</keyword>
<dbReference type="GO" id="GO:0003677">
    <property type="term" value="F:DNA binding"/>
    <property type="evidence" value="ECO:0007669"/>
    <property type="project" value="InterPro"/>
</dbReference>
<evidence type="ECO:0000256" key="6">
    <source>
        <dbReference type="SAM" id="MobiDB-lite"/>
    </source>
</evidence>
<evidence type="ECO:0000259" key="7">
    <source>
        <dbReference type="PROSITE" id="PS50064"/>
    </source>
</evidence>
<feature type="compositionally biased region" description="Basic residues" evidence="6">
    <location>
        <begin position="146"/>
        <end position="168"/>
    </location>
</feature>
<evidence type="ECO:0000256" key="5">
    <source>
        <dbReference type="ARBA" id="ARBA00023242"/>
    </source>
</evidence>
<sequence>MAFGDFIIAHATSSRASCHDCHEKISPKGAIRLGQESLFGPPGREYHAGHKWWCLSCGVIVKTGKLHVAAKACGGVSGIPGYESIEPSEEEEALLSQVGGNQVGGKARKIPTKKDGQNNVGRRRPQPKVKAEKPTNNEEMSSSSKRSSKSPSRSRSRSRSKPNSRSKKTPSAVTTSTTSTTSTEKINTSKPPPTVLNASLICFAHQQPASQLTNSSGTST</sequence>
<comment type="caution">
    <text evidence="8">The sequence shown here is derived from an EMBL/GenBank/DDBJ whole genome shotgun (WGS) entry which is preliminary data.</text>
</comment>
<gene>
    <name evidence="8" type="ORF">TrVE_jg10766</name>
</gene>
<evidence type="ECO:0000256" key="4">
    <source>
        <dbReference type="ARBA" id="ARBA00022833"/>
    </source>
</evidence>
<dbReference type="SUPFAM" id="SSF57716">
    <property type="entry name" value="Glucocorticoid receptor-like (DNA-binding domain)"/>
    <property type="match status" value="1"/>
</dbReference>
<dbReference type="EMBL" id="BRXX01000137">
    <property type="protein sequence ID" value="GMH93288.1"/>
    <property type="molecule type" value="Genomic_DNA"/>
</dbReference>
<reference evidence="9" key="1">
    <citation type="journal article" date="2023" name="Commun. Biol.">
        <title>Genome analysis of Parmales, the sister group of diatoms, reveals the evolutionary specialization of diatoms from phago-mixotrophs to photoautotrophs.</title>
        <authorList>
            <person name="Ban H."/>
            <person name="Sato S."/>
            <person name="Yoshikawa S."/>
            <person name="Yamada K."/>
            <person name="Nakamura Y."/>
            <person name="Ichinomiya M."/>
            <person name="Sato N."/>
            <person name="Blanc-Mathieu R."/>
            <person name="Endo H."/>
            <person name="Kuwata A."/>
            <person name="Ogata H."/>
        </authorList>
    </citation>
    <scope>NUCLEOTIDE SEQUENCE [LARGE SCALE GENOMIC DNA]</scope>
    <source>
        <strain evidence="9">NIES 3699</strain>
    </source>
</reference>
<feature type="compositionally biased region" description="Low complexity" evidence="6">
    <location>
        <begin position="169"/>
        <end position="189"/>
    </location>
</feature>
<evidence type="ECO:0000313" key="9">
    <source>
        <dbReference type="Proteomes" id="UP001165160"/>
    </source>
</evidence>
<evidence type="ECO:0000313" key="8">
    <source>
        <dbReference type="EMBL" id="GMH93288.1"/>
    </source>
</evidence>
<evidence type="ECO:0000256" key="1">
    <source>
        <dbReference type="ARBA" id="ARBA00004123"/>
    </source>
</evidence>
<dbReference type="GO" id="GO:0008270">
    <property type="term" value="F:zinc ion binding"/>
    <property type="evidence" value="ECO:0007669"/>
    <property type="project" value="UniProtKB-KW"/>
</dbReference>
<dbReference type="InterPro" id="IPR001510">
    <property type="entry name" value="Znf_PARP"/>
</dbReference>
<protein>
    <recommendedName>
        <fullName evidence="7">PARP-type domain-containing protein</fullName>
    </recommendedName>
</protein>
<keyword evidence="3" id="KW-0863">Zinc-finger</keyword>
<keyword evidence="9" id="KW-1185">Reference proteome</keyword>
<dbReference type="AlphaFoldDB" id="A0A9W7EVI0"/>
<evidence type="ECO:0000256" key="2">
    <source>
        <dbReference type="ARBA" id="ARBA00022723"/>
    </source>
</evidence>
<dbReference type="Gene3D" id="3.30.1740.10">
    <property type="entry name" value="Zinc finger, PARP-type"/>
    <property type="match status" value="1"/>
</dbReference>
<dbReference type="GO" id="GO:0005634">
    <property type="term" value="C:nucleus"/>
    <property type="evidence" value="ECO:0007669"/>
    <property type="project" value="UniProtKB-SubCell"/>
</dbReference>